<feature type="region of interest" description="Disordered" evidence="1">
    <location>
        <begin position="1"/>
        <end position="39"/>
    </location>
</feature>
<feature type="compositionally biased region" description="Pro residues" evidence="1">
    <location>
        <begin position="138"/>
        <end position="158"/>
    </location>
</feature>
<gene>
    <name evidence="2" type="ORF">SAMN05216481_103443</name>
</gene>
<organism evidence="2 3">
    <name type="scientific">Streptomyces radiopugnans</name>
    <dbReference type="NCBI Taxonomy" id="403935"/>
    <lineage>
        <taxon>Bacteria</taxon>
        <taxon>Bacillati</taxon>
        <taxon>Actinomycetota</taxon>
        <taxon>Actinomycetes</taxon>
        <taxon>Kitasatosporales</taxon>
        <taxon>Streptomycetaceae</taxon>
        <taxon>Streptomyces</taxon>
    </lineage>
</organism>
<proteinExistence type="predicted"/>
<feature type="region of interest" description="Disordered" evidence="1">
    <location>
        <begin position="131"/>
        <end position="170"/>
    </location>
</feature>
<accession>A0A1H9CUJ9</accession>
<evidence type="ECO:0000313" key="2">
    <source>
        <dbReference type="EMBL" id="SEQ04821.1"/>
    </source>
</evidence>
<sequence>MAMANSSADVRPYAPPMAAPGYGKRSAPGQLPRKRGDFEHLPPREASVAAHIDRLPDGAAIDTKTLARELPAYGQQAVRSALNALSRAGHLRRVRETVGEGRTQWVYRTYFSRTARDDAWWGAFLREGVLPGEAPEPSNSPEPAPKPAPGPAQAPAPAPEAGDAGPVRPSRQAEAYEVLASLGQADPRMTLSAAECAALAGPAAVWLERGASRGQLVLALTSGLPEAVYCPGALARRRPADRLPPEAAAEAAAVPMPAPVPVSASVPAQGPAPRRVMECTGCGRPGRPEALPGGLCRDCRGLPEPAPAGPPAADVRARVERLRAGLRTPAARDREPVPVFG</sequence>
<protein>
    <submittedName>
        <fullName evidence="2">Uncharacterized protein</fullName>
    </submittedName>
</protein>
<keyword evidence="3" id="KW-1185">Reference proteome</keyword>
<dbReference type="EMBL" id="FOET01000003">
    <property type="protein sequence ID" value="SEQ04821.1"/>
    <property type="molecule type" value="Genomic_DNA"/>
</dbReference>
<reference evidence="2 3" key="1">
    <citation type="submission" date="2016-10" db="EMBL/GenBank/DDBJ databases">
        <authorList>
            <person name="de Groot N.N."/>
        </authorList>
    </citation>
    <scope>NUCLEOTIDE SEQUENCE [LARGE SCALE GENOMIC DNA]</scope>
    <source>
        <strain evidence="2 3">CGMCC 4.3519</strain>
    </source>
</reference>
<name>A0A1H9CUJ9_9ACTN</name>
<dbReference type="AlphaFoldDB" id="A0A1H9CUJ9"/>
<dbReference type="Proteomes" id="UP000199055">
    <property type="component" value="Unassembled WGS sequence"/>
</dbReference>
<evidence type="ECO:0000313" key="3">
    <source>
        <dbReference type="Proteomes" id="UP000199055"/>
    </source>
</evidence>
<evidence type="ECO:0000256" key="1">
    <source>
        <dbReference type="SAM" id="MobiDB-lite"/>
    </source>
</evidence>